<dbReference type="Pfam" id="PF00128">
    <property type="entry name" value="Alpha-amylase"/>
    <property type="match status" value="2"/>
</dbReference>
<dbReference type="SUPFAM" id="SSF51445">
    <property type="entry name" value="(Trans)glycosidases"/>
    <property type="match status" value="1"/>
</dbReference>
<keyword evidence="2" id="KW-0326">Glycosidase</keyword>
<dbReference type="GO" id="GO:0016798">
    <property type="term" value="F:hydrolase activity, acting on glycosyl bonds"/>
    <property type="evidence" value="ECO:0007669"/>
    <property type="project" value="UniProtKB-KW"/>
</dbReference>
<dbReference type="CDD" id="cd11338">
    <property type="entry name" value="AmyAc_CMD"/>
    <property type="match status" value="1"/>
</dbReference>
<keyword evidence="1 5" id="KW-0378">Hydrolase</keyword>
<evidence type="ECO:0000313" key="6">
    <source>
        <dbReference type="Proteomes" id="UP001304300"/>
    </source>
</evidence>
<dbReference type="Gene3D" id="2.60.40.1180">
    <property type="entry name" value="Golgi alpha-mannosidase II"/>
    <property type="match status" value="1"/>
</dbReference>
<dbReference type="EMBL" id="CP136920">
    <property type="protein sequence ID" value="WOO41351.1"/>
    <property type="molecule type" value="Genomic_DNA"/>
</dbReference>
<evidence type="ECO:0000259" key="4">
    <source>
        <dbReference type="SMART" id="SM00642"/>
    </source>
</evidence>
<dbReference type="SUPFAM" id="SSF51011">
    <property type="entry name" value="Glycosyl hydrolase domain"/>
    <property type="match status" value="1"/>
</dbReference>
<dbReference type="SMART" id="SM00642">
    <property type="entry name" value="Aamy"/>
    <property type="match status" value="1"/>
</dbReference>
<dbReference type="InterPro" id="IPR017853">
    <property type="entry name" value="GH"/>
</dbReference>
<name>A0AAQ3L9J7_9BACT</name>
<keyword evidence="6" id="KW-1185">Reference proteome</keyword>
<evidence type="ECO:0000256" key="1">
    <source>
        <dbReference type="ARBA" id="ARBA00022801"/>
    </source>
</evidence>
<sequence>MTITTLALFSVMTAVADQPESVENVPAWSEGVVWYQIFPERFRNGDPSNDPTRDSLEWPINAGSNWEVSSWTADWYSRLPWEEELSDDFYGSVLDRRFGGDMQGVIDKLDYIKELGITAIYFNPVFFARSLHKYDGNSFHHIDPFFGPDPAGDFELMMTETSDPETWHWTAADKLFLEMVKQAHDRGIRVIIDGVWNHTGRDFFAFRDLMDNQEDSPYVDWYIVRTFDDPETARNEFDYESWWGFKSLPIFADTADGNDQHAEPKAYIFAATKRWMDPNDDGDPSDGIDGWRLDVAEEVPAGFWRDWNAYVREINPEAYTSAEVWGNARHFLEEAGFSASMNYYGFASPVKAWMIDDAIPTTEFAKMLKDRLESYPYAQALALQNLMDSHDTQRVTSAIINRLEPGEKYQDPGGYDYDNQNRVSSRGYDDYDSGAPDESDLRILRMIALMQAAYPGSPMVYYGTEAGMWGGDDPDDRMPMIWEDLEYDPMVNHPRKGKFDEPQIVEFNPDLYGQFSNAFGVRAQSDALKTGAYKQLEVDDKSKVFGFERTLGDERIVAYFNRSSKEATITIDGENLNSPAILAGTDAGASLSGLASDYQLTLPAVSAVIIGDPVEQSMEEVAVISE</sequence>
<gene>
    <name evidence="5" type="ORF">RZN69_22255</name>
</gene>
<evidence type="ECO:0000256" key="3">
    <source>
        <dbReference type="SAM" id="MobiDB-lite"/>
    </source>
</evidence>
<feature type="region of interest" description="Disordered" evidence="3">
    <location>
        <begin position="403"/>
        <end position="434"/>
    </location>
</feature>
<dbReference type="GO" id="GO:0005975">
    <property type="term" value="P:carbohydrate metabolic process"/>
    <property type="evidence" value="ECO:0007669"/>
    <property type="project" value="InterPro"/>
</dbReference>
<proteinExistence type="predicted"/>
<dbReference type="InterPro" id="IPR013780">
    <property type="entry name" value="Glyco_hydro_b"/>
</dbReference>
<evidence type="ECO:0000256" key="2">
    <source>
        <dbReference type="ARBA" id="ARBA00023295"/>
    </source>
</evidence>
<feature type="domain" description="Glycosyl hydrolase family 13 catalytic" evidence="4">
    <location>
        <begin position="36"/>
        <end position="494"/>
    </location>
</feature>
<accession>A0AAQ3L9J7</accession>
<dbReference type="PANTHER" id="PTHR10357:SF210">
    <property type="entry name" value="MALTODEXTRIN GLUCOSIDASE"/>
    <property type="match status" value="1"/>
</dbReference>
<dbReference type="InterPro" id="IPR006047">
    <property type="entry name" value="GH13_cat_dom"/>
</dbReference>
<dbReference type="Proteomes" id="UP001304300">
    <property type="component" value="Chromosome"/>
</dbReference>
<organism evidence="5 6">
    <name type="scientific">Rubellicoccus peritrichatus</name>
    <dbReference type="NCBI Taxonomy" id="3080537"/>
    <lineage>
        <taxon>Bacteria</taxon>
        <taxon>Pseudomonadati</taxon>
        <taxon>Verrucomicrobiota</taxon>
        <taxon>Opitutia</taxon>
        <taxon>Puniceicoccales</taxon>
        <taxon>Cerasicoccaceae</taxon>
        <taxon>Rubellicoccus</taxon>
    </lineage>
</organism>
<dbReference type="AlphaFoldDB" id="A0AAQ3L9J7"/>
<dbReference type="Gene3D" id="3.20.20.80">
    <property type="entry name" value="Glycosidases"/>
    <property type="match status" value="1"/>
</dbReference>
<reference evidence="5 6" key="1">
    <citation type="submission" date="2023-10" db="EMBL/GenBank/DDBJ databases">
        <title>Rubellicoccus peritrichatus gen. nov., sp. nov., isolated from an algae of coral reef tank.</title>
        <authorList>
            <person name="Luo J."/>
        </authorList>
    </citation>
    <scope>NUCLEOTIDE SEQUENCE [LARGE SCALE GENOMIC DNA]</scope>
    <source>
        <strain evidence="5 6">CR14</strain>
    </source>
</reference>
<evidence type="ECO:0000313" key="5">
    <source>
        <dbReference type="EMBL" id="WOO41351.1"/>
    </source>
</evidence>
<dbReference type="RefSeq" id="WP_317833819.1">
    <property type="nucleotide sequence ID" value="NZ_CP136920.1"/>
</dbReference>
<protein>
    <submittedName>
        <fullName evidence="5">Glycoside hydrolase family 13 protein</fullName>
    </submittedName>
</protein>
<dbReference type="PANTHER" id="PTHR10357">
    <property type="entry name" value="ALPHA-AMYLASE FAMILY MEMBER"/>
    <property type="match status" value="1"/>
</dbReference>